<dbReference type="Proteomes" id="UP000588586">
    <property type="component" value="Unassembled WGS sequence"/>
</dbReference>
<reference evidence="2 3" key="1">
    <citation type="submission" date="2020-04" db="EMBL/GenBank/DDBJ databases">
        <title>Knoellia sp. isolate from air conditioner.</title>
        <authorList>
            <person name="Chea S."/>
            <person name="Kim D.-U."/>
        </authorList>
    </citation>
    <scope>NUCLEOTIDE SEQUENCE [LARGE SCALE GENOMIC DNA]</scope>
    <source>
        <strain evidence="2 3">DB2414S</strain>
    </source>
</reference>
<proteinExistence type="predicted"/>
<organism evidence="2 3">
    <name type="scientific">Knoellia koreensis</name>
    <dbReference type="NCBI Taxonomy" id="2730921"/>
    <lineage>
        <taxon>Bacteria</taxon>
        <taxon>Bacillati</taxon>
        <taxon>Actinomycetota</taxon>
        <taxon>Actinomycetes</taxon>
        <taxon>Micrococcales</taxon>
        <taxon>Intrasporangiaceae</taxon>
        <taxon>Knoellia</taxon>
    </lineage>
</organism>
<evidence type="ECO:0000256" key="1">
    <source>
        <dbReference type="SAM" id="MobiDB-lite"/>
    </source>
</evidence>
<gene>
    <name evidence="2" type="ORF">HJG52_17260</name>
</gene>
<evidence type="ECO:0000313" key="3">
    <source>
        <dbReference type="Proteomes" id="UP000588586"/>
    </source>
</evidence>
<dbReference type="EMBL" id="JABEPQ010000004">
    <property type="protein sequence ID" value="NNM47743.1"/>
    <property type="molecule type" value="Genomic_DNA"/>
</dbReference>
<feature type="region of interest" description="Disordered" evidence="1">
    <location>
        <begin position="1"/>
        <end position="28"/>
    </location>
</feature>
<dbReference type="RefSeq" id="WP_171244850.1">
    <property type="nucleotide sequence ID" value="NZ_JABEPQ010000004.1"/>
</dbReference>
<dbReference type="AlphaFoldDB" id="A0A849HM50"/>
<comment type="caution">
    <text evidence="2">The sequence shown here is derived from an EMBL/GenBank/DDBJ whole genome shotgun (WGS) entry which is preliminary data.</text>
</comment>
<name>A0A849HM50_9MICO</name>
<feature type="compositionally biased region" description="Low complexity" evidence="1">
    <location>
        <begin position="1"/>
        <end position="18"/>
    </location>
</feature>
<protein>
    <submittedName>
        <fullName evidence="2">Uncharacterized protein</fullName>
    </submittedName>
</protein>
<accession>A0A849HM50</accession>
<keyword evidence="3" id="KW-1185">Reference proteome</keyword>
<sequence>MGQQSARQAARRAALDAQAQRRRQRAERDKRIEALAVDVLTALEERKAAIADCERRAGLALQQLTEDEGLSVSHIADWCGGELTSREVKRLIGQLRADVREASDPDPAVENPT</sequence>
<evidence type="ECO:0000313" key="2">
    <source>
        <dbReference type="EMBL" id="NNM47743.1"/>
    </source>
</evidence>